<dbReference type="InterPro" id="IPR027417">
    <property type="entry name" value="P-loop_NTPase"/>
</dbReference>
<sequence>MLGQILEILEKKKAVFLTGGGGVGKSYLTRQIIEHYEKNNKAVVALGSTGISAVNIGGITIHSFFSFGISKDLNELSQLDKKQIQKLQELNEIIKKIDLLIIDEISMVSADLFNMINYRLNRGFNGALLLVGDFYQLAPVQKGVNGLDDNAKFTQNLFNTSIYAFSSHSWEMINPQNVLLLHSKRTNDLEFYALLNELRIGILSQKCLEFLRSCLISPTNQAPKDALRLFGVNKKADAVNKARLNEIKARLYSFEASVEILDKKLSEQAILKWIQSITLPQILELKVGAEVIFCANKRGSFYNGERGAIVEINDEIIKVAKKNGVIVEVSKSVIELNEYANNGDEIISIQRAKFIQYPLRLAYAITIHKSQGMSLDEFVCDIDDIFARGQLYVALSRATNPKGLFLHFSGRNLAWHLQKSIACDSDVSAFYQNAKFLKES</sequence>
<keyword evidence="2" id="KW-0347">Helicase</keyword>
<dbReference type="SMART" id="SM00382">
    <property type="entry name" value="AAA"/>
    <property type="match status" value="1"/>
</dbReference>
<name>A0A7H9CFQ6_9BACT</name>
<dbReference type="InterPro" id="IPR051055">
    <property type="entry name" value="PIF1_helicase"/>
</dbReference>
<evidence type="ECO:0000313" key="2">
    <source>
        <dbReference type="EMBL" id="QLI05027.1"/>
    </source>
</evidence>
<dbReference type="Pfam" id="PF05970">
    <property type="entry name" value="PIF1"/>
    <property type="match status" value="1"/>
</dbReference>
<keyword evidence="3" id="KW-1185">Reference proteome</keyword>
<keyword evidence="2" id="KW-0547">Nucleotide-binding</keyword>
<dbReference type="Gene3D" id="3.40.50.300">
    <property type="entry name" value="P-loop containing nucleotide triphosphate hydrolases"/>
    <property type="match status" value="2"/>
</dbReference>
<dbReference type="EMBL" id="CP049075">
    <property type="protein sequence ID" value="QLI05027.1"/>
    <property type="molecule type" value="Genomic_DNA"/>
</dbReference>
<keyword evidence="2" id="KW-0067">ATP-binding</keyword>
<dbReference type="GO" id="GO:0000723">
    <property type="term" value="P:telomere maintenance"/>
    <property type="evidence" value="ECO:0007669"/>
    <property type="project" value="InterPro"/>
</dbReference>
<dbReference type="GO" id="GO:0003678">
    <property type="term" value="F:DNA helicase activity"/>
    <property type="evidence" value="ECO:0007669"/>
    <property type="project" value="InterPro"/>
</dbReference>
<dbReference type="InterPro" id="IPR003593">
    <property type="entry name" value="AAA+_ATPase"/>
</dbReference>
<dbReference type="AlphaFoldDB" id="A0A7H9CFQ6"/>
<evidence type="ECO:0000313" key="3">
    <source>
        <dbReference type="Proteomes" id="UP000509414"/>
    </source>
</evidence>
<dbReference type="InterPro" id="IPR010285">
    <property type="entry name" value="DNA_helicase_pif1-like_DEAD"/>
</dbReference>
<dbReference type="Proteomes" id="UP000509414">
    <property type="component" value="Chromosome"/>
</dbReference>
<dbReference type="PANTHER" id="PTHR47642:SF5">
    <property type="entry name" value="ATP-DEPENDENT DNA HELICASE"/>
    <property type="match status" value="1"/>
</dbReference>
<gene>
    <name evidence="2" type="ORF">CINF_0499</name>
</gene>
<protein>
    <submittedName>
        <fullName evidence="2">PIF1-like helicase</fullName>
    </submittedName>
</protein>
<feature type="domain" description="AAA+ ATPase" evidence="1">
    <location>
        <begin position="11"/>
        <end position="168"/>
    </location>
</feature>
<reference evidence="2 3" key="1">
    <citation type="submission" date="2020-02" db="EMBL/GenBank/DDBJ databases">
        <title>Complete genome sequence of the novel Campylobacter species Candidatus Campylobacter infans.</title>
        <authorList>
            <person name="Duim B."/>
            <person name="Zomer A."/>
            <person name="van der Graaf L."/>
            <person name="Wagenaar J."/>
        </authorList>
    </citation>
    <scope>NUCLEOTIDE SEQUENCE [LARGE SCALE GENOMIC DNA]</scope>
    <source>
        <strain evidence="2 3">19S00001</strain>
    </source>
</reference>
<keyword evidence="2" id="KW-0378">Hydrolase</keyword>
<dbReference type="SUPFAM" id="SSF52540">
    <property type="entry name" value="P-loop containing nucleoside triphosphate hydrolases"/>
    <property type="match status" value="2"/>
</dbReference>
<accession>A0A7H9CFQ6</accession>
<dbReference type="RefSeq" id="WP_240156147.1">
    <property type="nucleotide sequence ID" value="NZ_CP049075.1"/>
</dbReference>
<dbReference type="CDD" id="cd18809">
    <property type="entry name" value="SF1_C_RecD"/>
    <property type="match status" value="1"/>
</dbReference>
<organism evidence="2 3">
    <name type="scientific">Candidatus Campylobacter infans</name>
    <dbReference type="NCBI Taxonomy" id="2561898"/>
    <lineage>
        <taxon>Bacteria</taxon>
        <taxon>Pseudomonadati</taxon>
        <taxon>Campylobacterota</taxon>
        <taxon>Epsilonproteobacteria</taxon>
        <taxon>Campylobacterales</taxon>
        <taxon>Campylobacteraceae</taxon>
        <taxon>Campylobacter</taxon>
    </lineage>
</organism>
<proteinExistence type="predicted"/>
<dbReference type="PANTHER" id="PTHR47642">
    <property type="entry name" value="ATP-DEPENDENT DNA HELICASE"/>
    <property type="match status" value="1"/>
</dbReference>
<evidence type="ECO:0000259" key="1">
    <source>
        <dbReference type="SMART" id="SM00382"/>
    </source>
</evidence>
<dbReference type="GO" id="GO:0006281">
    <property type="term" value="P:DNA repair"/>
    <property type="evidence" value="ECO:0007669"/>
    <property type="project" value="InterPro"/>
</dbReference>
<dbReference type="KEGG" id="cinf:CINF_0499"/>